<feature type="repeat" description="WD" evidence="4">
    <location>
        <begin position="394"/>
        <end position="428"/>
    </location>
</feature>
<organism evidence="6 7">
    <name type="scientific">Sordaria brevicollis</name>
    <dbReference type="NCBI Taxonomy" id="83679"/>
    <lineage>
        <taxon>Eukaryota</taxon>
        <taxon>Fungi</taxon>
        <taxon>Dikarya</taxon>
        <taxon>Ascomycota</taxon>
        <taxon>Pezizomycotina</taxon>
        <taxon>Sordariomycetes</taxon>
        <taxon>Sordariomycetidae</taxon>
        <taxon>Sordariales</taxon>
        <taxon>Sordariaceae</taxon>
        <taxon>Sordaria</taxon>
    </lineage>
</organism>
<gene>
    <name evidence="6" type="ORF">B0T20DRAFT_442515</name>
</gene>
<dbReference type="PROSITE" id="PS50294">
    <property type="entry name" value="WD_REPEATS_REGION"/>
    <property type="match status" value="2"/>
</dbReference>
<dbReference type="Pfam" id="PF00400">
    <property type="entry name" value="WD40"/>
    <property type="match status" value="3"/>
</dbReference>
<evidence type="ECO:0000256" key="3">
    <source>
        <dbReference type="ARBA" id="ARBA00022737"/>
    </source>
</evidence>
<reference evidence="6" key="1">
    <citation type="journal article" date="2023" name="Mol. Phylogenet. Evol.">
        <title>Genome-scale phylogeny and comparative genomics of the fungal order Sordariales.</title>
        <authorList>
            <person name="Hensen N."/>
            <person name="Bonometti L."/>
            <person name="Westerberg I."/>
            <person name="Brannstrom I.O."/>
            <person name="Guillou S."/>
            <person name="Cros-Aarteil S."/>
            <person name="Calhoun S."/>
            <person name="Haridas S."/>
            <person name="Kuo A."/>
            <person name="Mondo S."/>
            <person name="Pangilinan J."/>
            <person name="Riley R."/>
            <person name="LaButti K."/>
            <person name="Andreopoulos B."/>
            <person name="Lipzen A."/>
            <person name="Chen C."/>
            <person name="Yan M."/>
            <person name="Daum C."/>
            <person name="Ng V."/>
            <person name="Clum A."/>
            <person name="Steindorff A."/>
            <person name="Ohm R.A."/>
            <person name="Martin F."/>
            <person name="Silar P."/>
            <person name="Natvig D.O."/>
            <person name="Lalanne C."/>
            <person name="Gautier V."/>
            <person name="Ament-Velasquez S.L."/>
            <person name="Kruys A."/>
            <person name="Hutchinson M.I."/>
            <person name="Powell A.J."/>
            <person name="Barry K."/>
            <person name="Miller A.N."/>
            <person name="Grigoriev I.V."/>
            <person name="Debuchy R."/>
            <person name="Gladieux P."/>
            <person name="Hiltunen Thoren M."/>
            <person name="Johannesson H."/>
        </authorList>
    </citation>
    <scope>NUCLEOTIDE SEQUENCE</scope>
    <source>
        <strain evidence="6">FGSC 1904</strain>
    </source>
</reference>
<dbReference type="FunFam" id="2.130.10.10:FF:001345">
    <property type="entry name" value="WD40 repeat-like protein"/>
    <property type="match status" value="1"/>
</dbReference>
<comment type="caution">
    <text evidence="6">The sequence shown here is derived from an EMBL/GenBank/DDBJ whole genome shotgun (WGS) entry which is preliminary data.</text>
</comment>
<accession>A0AAE0PAT1</accession>
<dbReference type="GO" id="GO:0006364">
    <property type="term" value="P:rRNA processing"/>
    <property type="evidence" value="ECO:0007669"/>
    <property type="project" value="InterPro"/>
</dbReference>
<evidence type="ECO:0000256" key="2">
    <source>
        <dbReference type="ARBA" id="ARBA00022574"/>
    </source>
</evidence>
<dbReference type="PROSITE" id="PS00678">
    <property type="entry name" value="WD_REPEATS_1"/>
    <property type="match status" value="2"/>
</dbReference>
<dbReference type="GO" id="GO:0005634">
    <property type="term" value="C:nucleus"/>
    <property type="evidence" value="ECO:0007669"/>
    <property type="project" value="TreeGrafter"/>
</dbReference>
<protein>
    <submittedName>
        <fullName evidence="6">WD40-repeat-containing domain protein</fullName>
    </submittedName>
</protein>
<sequence length="540" mass="60383">MSMITTTAWVPRGYAAPFPTKYQFDEEEFERIANLAKLQLDDAQDDLDEAKAKEANGNVSDKEDEDTAMKVDTRDEIEIDDDLKEYDLEHYDDDDDNVGEAQQMGMFGNVKSLAYYESNKEDPYITLKEEEEDDEEREDLQILATDNLLLAAKIEDELAHLEVYVYEDAADNLYVHHDIMLPAIPLCLEWLDIPVSKPSVDKDSVGNFVAIGTFDPDIEIWDLDTVDCMYPNAILGQGGNPEDEKKKKKKKKSKKANDEYHVDAVLALAANRKHRNLLASASADKTIKLWDLHTTKCAKSYSYHTDKVCSLAWHSVESTVLLSGSYDRTCAIADMRAPNEQPMRVGVESDVENVRWDPHDPNFFYVSTENGIIHYFDARNATKDPAASKSVWKLQAHDESVSSFDLNPVIPGYMATGSTDKTVKLWNITAEGPSLVVSRDFDVGKVFSTTFGPDPEVAFRLAVAGSKGTVSVWDTSTNAGVRKFFAQKVPTKATDEEVEDKLVGVNDVEDSSSEDDGDDDDDEDESGSDQDSMDEDDESE</sequence>
<evidence type="ECO:0000256" key="1">
    <source>
        <dbReference type="ARBA" id="ARBA00022553"/>
    </source>
</evidence>
<dbReference type="FunFam" id="2.130.10.10:FF:000457">
    <property type="entry name" value="rRNA processing protein Pwp1"/>
    <property type="match status" value="1"/>
</dbReference>
<dbReference type="PANTHER" id="PTHR14091:SF0">
    <property type="entry name" value="PERIODIC TRYPTOPHAN PROTEIN 1 HOMOLOG"/>
    <property type="match status" value="1"/>
</dbReference>
<feature type="region of interest" description="Disordered" evidence="5">
    <location>
        <begin position="494"/>
        <end position="540"/>
    </location>
</feature>
<proteinExistence type="predicted"/>
<dbReference type="InterPro" id="IPR019775">
    <property type="entry name" value="WD40_repeat_CS"/>
</dbReference>
<evidence type="ECO:0000256" key="5">
    <source>
        <dbReference type="SAM" id="MobiDB-lite"/>
    </source>
</evidence>
<keyword evidence="2 4" id="KW-0853">WD repeat</keyword>
<dbReference type="Proteomes" id="UP001281003">
    <property type="component" value="Unassembled WGS sequence"/>
</dbReference>
<name>A0AAE0PAT1_SORBR</name>
<dbReference type="InterPro" id="IPR001680">
    <property type="entry name" value="WD40_rpt"/>
</dbReference>
<dbReference type="InterPro" id="IPR020472">
    <property type="entry name" value="WD40_PAC1"/>
</dbReference>
<feature type="compositionally biased region" description="Acidic residues" evidence="5">
    <location>
        <begin position="507"/>
        <end position="540"/>
    </location>
</feature>
<evidence type="ECO:0000313" key="6">
    <source>
        <dbReference type="EMBL" id="KAK3396529.1"/>
    </source>
</evidence>
<dbReference type="InterPro" id="IPR044285">
    <property type="entry name" value="PWP1"/>
</dbReference>
<reference evidence="6" key="2">
    <citation type="submission" date="2023-07" db="EMBL/GenBank/DDBJ databases">
        <authorList>
            <consortium name="Lawrence Berkeley National Laboratory"/>
            <person name="Haridas S."/>
            <person name="Hensen N."/>
            <person name="Bonometti L."/>
            <person name="Westerberg I."/>
            <person name="Brannstrom I.O."/>
            <person name="Guillou S."/>
            <person name="Cros-Aarteil S."/>
            <person name="Calhoun S."/>
            <person name="Kuo A."/>
            <person name="Mondo S."/>
            <person name="Pangilinan J."/>
            <person name="Riley R."/>
            <person name="LaButti K."/>
            <person name="Andreopoulos B."/>
            <person name="Lipzen A."/>
            <person name="Chen C."/>
            <person name="Yanf M."/>
            <person name="Daum C."/>
            <person name="Ng V."/>
            <person name="Clum A."/>
            <person name="Steindorff A."/>
            <person name="Ohm R."/>
            <person name="Martin F."/>
            <person name="Silar P."/>
            <person name="Natvig D."/>
            <person name="Lalanne C."/>
            <person name="Gautier V."/>
            <person name="Ament-velasquez S.L."/>
            <person name="Kruys A."/>
            <person name="Hutchinson M.I."/>
            <person name="Powell A.J."/>
            <person name="Barry K."/>
            <person name="Miller A.N."/>
            <person name="Grigoriev I.V."/>
            <person name="Debuchy R."/>
            <person name="Gladieux P."/>
            <person name="Thoren M.H."/>
            <person name="Johannesson H."/>
        </authorList>
    </citation>
    <scope>NUCLEOTIDE SEQUENCE</scope>
    <source>
        <strain evidence="6">FGSC 1904</strain>
    </source>
</reference>
<dbReference type="AlphaFoldDB" id="A0AAE0PAT1"/>
<feature type="region of interest" description="Disordered" evidence="5">
    <location>
        <begin position="46"/>
        <end position="75"/>
    </location>
</feature>
<dbReference type="PANTHER" id="PTHR14091">
    <property type="entry name" value="PERIODIC TRYPTOPHAN PROTEIN 1"/>
    <property type="match status" value="1"/>
</dbReference>
<feature type="region of interest" description="Disordered" evidence="5">
    <location>
        <begin position="237"/>
        <end position="257"/>
    </location>
</feature>
<dbReference type="PROSITE" id="PS50082">
    <property type="entry name" value="WD_REPEATS_2"/>
    <property type="match status" value="2"/>
</dbReference>
<evidence type="ECO:0000256" key="4">
    <source>
        <dbReference type="PROSITE-ProRule" id="PRU00221"/>
    </source>
</evidence>
<keyword evidence="1" id="KW-0597">Phosphoprotein</keyword>
<dbReference type="SMART" id="SM00320">
    <property type="entry name" value="WD40"/>
    <property type="match status" value="5"/>
</dbReference>
<feature type="repeat" description="WD" evidence="4">
    <location>
        <begin position="258"/>
        <end position="300"/>
    </location>
</feature>
<dbReference type="InterPro" id="IPR036322">
    <property type="entry name" value="WD40_repeat_dom_sf"/>
</dbReference>
<keyword evidence="7" id="KW-1185">Reference proteome</keyword>
<dbReference type="SUPFAM" id="SSF50978">
    <property type="entry name" value="WD40 repeat-like"/>
    <property type="match status" value="1"/>
</dbReference>
<dbReference type="InterPro" id="IPR015943">
    <property type="entry name" value="WD40/YVTN_repeat-like_dom_sf"/>
</dbReference>
<dbReference type="EMBL" id="JAUTDP010000009">
    <property type="protein sequence ID" value="KAK3396529.1"/>
    <property type="molecule type" value="Genomic_DNA"/>
</dbReference>
<evidence type="ECO:0000313" key="7">
    <source>
        <dbReference type="Proteomes" id="UP001281003"/>
    </source>
</evidence>
<keyword evidence="3" id="KW-0677">Repeat</keyword>
<dbReference type="PRINTS" id="PR00320">
    <property type="entry name" value="GPROTEINBRPT"/>
</dbReference>
<dbReference type="Gene3D" id="2.130.10.10">
    <property type="entry name" value="YVTN repeat-like/Quinoprotein amine dehydrogenase"/>
    <property type="match status" value="2"/>
</dbReference>